<gene>
    <name evidence="6" type="primary">rfaF</name>
    <name evidence="6" type="ORF">V144x_51260</name>
</gene>
<name>A0A517W2X9_9PLAN</name>
<dbReference type="InterPro" id="IPR051199">
    <property type="entry name" value="LPS_LOS_Heptosyltrfase"/>
</dbReference>
<dbReference type="EMBL" id="CP037920">
    <property type="protein sequence ID" value="QDT99614.1"/>
    <property type="molecule type" value="Genomic_DNA"/>
</dbReference>
<evidence type="ECO:0000256" key="4">
    <source>
        <dbReference type="ARBA" id="ARBA00044042"/>
    </source>
</evidence>
<dbReference type="InterPro" id="IPR002201">
    <property type="entry name" value="Glyco_trans_9"/>
</dbReference>
<evidence type="ECO:0000256" key="5">
    <source>
        <dbReference type="ARBA" id="ARBA00047503"/>
    </source>
</evidence>
<dbReference type="GO" id="GO:0005829">
    <property type="term" value="C:cytosol"/>
    <property type="evidence" value="ECO:0007669"/>
    <property type="project" value="TreeGrafter"/>
</dbReference>
<dbReference type="AlphaFoldDB" id="A0A517W2X9"/>
<evidence type="ECO:0000256" key="3">
    <source>
        <dbReference type="ARBA" id="ARBA00043995"/>
    </source>
</evidence>
<dbReference type="PANTHER" id="PTHR30160:SF7">
    <property type="entry name" value="ADP-HEPTOSE--LPS HEPTOSYLTRANSFERASE 2"/>
    <property type="match status" value="1"/>
</dbReference>
<dbReference type="InterPro" id="IPR011910">
    <property type="entry name" value="RfaF"/>
</dbReference>
<dbReference type="Gene3D" id="3.40.50.2000">
    <property type="entry name" value="Glycogen Phosphorylase B"/>
    <property type="match status" value="2"/>
</dbReference>
<dbReference type="EC" id="2.4.99.24" evidence="4"/>
<organism evidence="6 7">
    <name type="scientific">Gimesia aquarii</name>
    <dbReference type="NCBI Taxonomy" id="2527964"/>
    <lineage>
        <taxon>Bacteria</taxon>
        <taxon>Pseudomonadati</taxon>
        <taxon>Planctomycetota</taxon>
        <taxon>Planctomycetia</taxon>
        <taxon>Planctomycetales</taxon>
        <taxon>Planctomycetaceae</taxon>
        <taxon>Gimesia</taxon>
    </lineage>
</organism>
<dbReference type="GO" id="GO:0009244">
    <property type="term" value="P:lipopolysaccharide core region biosynthetic process"/>
    <property type="evidence" value="ECO:0007669"/>
    <property type="project" value="TreeGrafter"/>
</dbReference>
<evidence type="ECO:0000256" key="1">
    <source>
        <dbReference type="ARBA" id="ARBA00022676"/>
    </source>
</evidence>
<protein>
    <recommendedName>
        <fullName evidence="4">lipopolysaccharide heptosyltransferase II</fullName>
        <ecNumber evidence="4">2.4.99.24</ecNumber>
    </recommendedName>
</protein>
<dbReference type="Proteomes" id="UP000318704">
    <property type="component" value="Chromosome"/>
</dbReference>
<comment type="catalytic activity">
    <reaction evidence="5">
        <text>an L-alpha-D-Hep-(1-&gt;5)-[alpha-Kdo-(2-&gt;4)]-alpha-Kdo-(2-&gt;6)-lipid A + ADP-L-glycero-beta-D-manno-heptose = an L-alpha-D-Hep-(1-&gt;3)-L-alpha-D-Hep-(1-&gt;5)-[alpha-Kdo-(2-&gt;4)]-alpha-Kdo-(2-&gt;6)-lipid A + ADP + H(+)</text>
        <dbReference type="Rhea" id="RHEA:74071"/>
        <dbReference type="ChEBI" id="CHEBI:15378"/>
        <dbReference type="ChEBI" id="CHEBI:61506"/>
        <dbReference type="ChEBI" id="CHEBI:193068"/>
        <dbReference type="ChEBI" id="CHEBI:193069"/>
        <dbReference type="ChEBI" id="CHEBI:456216"/>
        <dbReference type="EC" id="2.4.99.24"/>
    </reaction>
</comment>
<proteinExistence type="inferred from homology"/>
<evidence type="ECO:0000313" key="6">
    <source>
        <dbReference type="EMBL" id="QDT99614.1"/>
    </source>
</evidence>
<dbReference type="KEGG" id="gaw:V144x_51260"/>
<evidence type="ECO:0000313" key="7">
    <source>
        <dbReference type="Proteomes" id="UP000318704"/>
    </source>
</evidence>
<evidence type="ECO:0000256" key="2">
    <source>
        <dbReference type="ARBA" id="ARBA00022679"/>
    </source>
</evidence>
<dbReference type="RefSeq" id="WP_144989290.1">
    <property type="nucleotide sequence ID" value="NZ_CP037920.1"/>
</dbReference>
<keyword evidence="2 6" id="KW-0808">Transferase</keyword>
<accession>A0A517W2X9</accession>
<dbReference type="SUPFAM" id="SSF53756">
    <property type="entry name" value="UDP-Glycosyltransferase/glycogen phosphorylase"/>
    <property type="match status" value="1"/>
</dbReference>
<sequence>MKIAIFLPNWIGDAVMATPALQAIRQQFTGSEIVTIQKPYVADVLEGLDFVDRKIAWETKQKLVPQVRFLNQLRRERFDVAVLFPNSFRSAWMSFLAGIPRRIGISRDSRHWLLTDPIPMKNRSEPHPAIDEYLRIATYLIERSQQEAKVPLPLSRSMSLSVTTAEQKRWQLFLDKQSPEFKSLPMICLNPGGAFGAAKHWPTAHFAELARRIAMELKRSVLVVCGPAEKAEALEIVKQAKHPMVVSLAAEPPHLGLTKAAIRQAALLVSTDSGPRHFAAPFQVPVVTLFGPTHILWSETFYEHGKHLQLDLDCGPCQQRVCPLGHHRCMKDLGANQVFQAVVSLLNQSSTNAA</sequence>
<dbReference type="CDD" id="cd03789">
    <property type="entry name" value="GT9_LPS_heptosyltransferase"/>
    <property type="match status" value="1"/>
</dbReference>
<dbReference type="GO" id="GO:0008713">
    <property type="term" value="F:ADP-heptose-lipopolysaccharide heptosyltransferase activity"/>
    <property type="evidence" value="ECO:0007669"/>
    <property type="project" value="UniProtKB-EC"/>
</dbReference>
<comment type="similarity">
    <text evidence="3">Belongs to the glycosyltransferase 9 family.</text>
</comment>
<keyword evidence="1" id="KW-0328">Glycosyltransferase</keyword>
<dbReference type="NCBIfam" id="TIGR02195">
    <property type="entry name" value="heptsyl_trn_II"/>
    <property type="match status" value="1"/>
</dbReference>
<dbReference type="Pfam" id="PF01075">
    <property type="entry name" value="Glyco_transf_9"/>
    <property type="match status" value="1"/>
</dbReference>
<reference evidence="6 7" key="1">
    <citation type="submission" date="2019-03" db="EMBL/GenBank/DDBJ databases">
        <title>Deep-cultivation of Planctomycetes and their phenomic and genomic characterization uncovers novel biology.</title>
        <authorList>
            <person name="Wiegand S."/>
            <person name="Jogler M."/>
            <person name="Boedeker C."/>
            <person name="Pinto D."/>
            <person name="Vollmers J."/>
            <person name="Rivas-Marin E."/>
            <person name="Kohn T."/>
            <person name="Peeters S.H."/>
            <person name="Heuer A."/>
            <person name="Rast P."/>
            <person name="Oberbeckmann S."/>
            <person name="Bunk B."/>
            <person name="Jeske O."/>
            <person name="Meyerdierks A."/>
            <person name="Storesund J.E."/>
            <person name="Kallscheuer N."/>
            <person name="Luecker S."/>
            <person name="Lage O.M."/>
            <person name="Pohl T."/>
            <person name="Merkel B.J."/>
            <person name="Hornburger P."/>
            <person name="Mueller R.-W."/>
            <person name="Bruemmer F."/>
            <person name="Labrenz M."/>
            <person name="Spormann A.M."/>
            <person name="Op den Camp H."/>
            <person name="Overmann J."/>
            <person name="Amann R."/>
            <person name="Jetten M.S.M."/>
            <person name="Mascher T."/>
            <person name="Medema M.H."/>
            <person name="Devos D.P."/>
            <person name="Kaster A.-K."/>
            <person name="Ovreas L."/>
            <person name="Rohde M."/>
            <person name="Galperin M.Y."/>
            <person name="Jogler C."/>
        </authorList>
    </citation>
    <scope>NUCLEOTIDE SEQUENCE [LARGE SCALE GENOMIC DNA]</scope>
    <source>
        <strain evidence="6 7">V144</strain>
    </source>
</reference>
<dbReference type="PANTHER" id="PTHR30160">
    <property type="entry name" value="TETRAACYLDISACCHARIDE 4'-KINASE-RELATED"/>
    <property type="match status" value="1"/>
</dbReference>